<dbReference type="PANTHER" id="PTHR11647:SF1">
    <property type="entry name" value="COLLAPSIN RESPONSE MEDIATOR PROTEIN"/>
    <property type="match status" value="1"/>
</dbReference>
<dbReference type="InterPro" id="IPR050378">
    <property type="entry name" value="Metallo-dep_Hydrolases_sf"/>
</dbReference>
<feature type="domain" description="Amidohydrolase-related" evidence="2">
    <location>
        <begin position="285"/>
        <end position="344"/>
    </location>
</feature>
<comment type="cofactor">
    <cofactor evidence="1">
        <name>Zn(2+)</name>
        <dbReference type="ChEBI" id="CHEBI:29105"/>
    </cofactor>
</comment>
<comment type="caution">
    <text evidence="3">The sequence shown here is derived from an EMBL/GenBank/DDBJ whole genome shotgun (WGS) entry which is preliminary data.</text>
</comment>
<evidence type="ECO:0000313" key="4">
    <source>
        <dbReference type="Proteomes" id="UP001299546"/>
    </source>
</evidence>
<dbReference type="Gene3D" id="3.20.20.140">
    <property type="entry name" value="Metal-dependent hydrolases"/>
    <property type="match status" value="1"/>
</dbReference>
<dbReference type="RefSeq" id="WP_227183820.1">
    <property type="nucleotide sequence ID" value="NZ_JAJCIQ010000017.1"/>
</dbReference>
<dbReference type="Proteomes" id="UP001299546">
    <property type="component" value="Unassembled WGS sequence"/>
</dbReference>
<protein>
    <submittedName>
        <fullName evidence="3">Amidohydrolase family protein</fullName>
    </submittedName>
</protein>
<name>A0ABS8DKK4_9FIRM</name>
<accession>A0ABS8DKK4</accession>
<evidence type="ECO:0000313" key="3">
    <source>
        <dbReference type="EMBL" id="MCB7388980.1"/>
    </source>
</evidence>
<gene>
    <name evidence="3" type="ORF">LIZ65_16960</name>
</gene>
<organism evidence="3 4">
    <name type="scientific">Bariatricus massiliensis</name>
    <dbReference type="NCBI Taxonomy" id="1745713"/>
    <lineage>
        <taxon>Bacteria</taxon>
        <taxon>Bacillati</taxon>
        <taxon>Bacillota</taxon>
        <taxon>Clostridia</taxon>
        <taxon>Lachnospirales</taxon>
        <taxon>Lachnospiraceae</taxon>
        <taxon>Bariatricus</taxon>
    </lineage>
</organism>
<evidence type="ECO:0000256" key="1">
    <source>
        <dbReference type="ARBA" id="ARBA00001947"/>
    </source>
</evidence>
<dbReference type="InterPro" id="IPR011059">
    <property type="entry name" value="Metal-dep_hydrolase_composite"/>
</dbReference>
<dbReference type="EMBL" id="JAJCIS010000017">
    <property type="protein sequence ID" value="MCB7388980.1"/>
    <property type="molecule type" value="Genomic_DNA"/>
</dbReference>
<proteinExistence type="predicted"/>
<dbReference type="SUPFAM" id="SSF51338">
    <property type="entry name" value="Composite domain of metallo-dependent hydrolases"/>
    <property type="match status" value="1"/>
</dbReference>
<dbReference type="SUPFAM" id="SSF51556">
    <property type="entry name" value="Metallo-dependent hydrolases"/>
    <property type="match status" value="1"/>
</dbReference>
<dbReference type="InterPro" id="IPR006680">
    <property type="entry name" value="Amidohydro-rel"/>
</dbReference>
<dbReference type="InterPro" id="IPR032466">
    <property type="entry name" value="Metal_Hydrolase"/>
</dbReference>
<keyword evidence="4" id="KW-1185">Reference proteome</keyword>
<dbReference type="Gene3D" id="2.30.40.10">
    <property type="entry name" value="Urease, subunit C, domain 1"/>
    <property type="match status" value="1"/>
</dbReference>
<dbReference type="Pfam" id="PF01979">
    <property type="entry name" value="Amidohydro_1"/>
    <property type="match status" value="1"/>
</dbReference>
<reference evidence="3 4" key="1">
    <citation type="submission" date="2021-10" db="EMBL/GenBank/DDBJ databases">
        <title>Collection of gut derived symbiotic bacterial strains cultured from healthy donors.</title>
        <authorList>
            <person name="Lin H."/>
            <person name="Littmann E."/>
            <person name="Kohout C."/>
            <person name="Pamer E.G."/>
        </authorList>
    </citation>
    <scope>NUCLEOTIDE SEQUENCE [LARGE SCALE GENOMIC DNA]</scope>
    <source>
        <strain evidence="3 4">DFI.1.165</strain>
    </source>
</reference>
<dbReference type="PANTHER" id="PTHR11647">
    <property type="entry name" value="HYDRANTOINASE/DIHYDROPYRIMIDINASE FAMILY MEMBER"/>
    <property type="match status" value="1"/>
</dbReference>
<sequence length="365" mass="39780">MKHGTVHFPKGETKQVDILIDGDKIVEVGENLTADGELIDASGCEVFPGFILPTTSVGIYNYADLAHTDSDEKSTPVNPDLHVRYSLDPVEVKIQGYERHGITAFGAVPNESALIAGQTGVYHTSGRTAEEMAVSEDVALKVNFVPSVKRTFMARDIRPMTRMGMASMLRSELKKAALKKADDTAYEPGRDVLCRVLSGELALLCNVRERFDIETILEIQKEFGFKLILMGAYQADAVQDKIQEAGASVILGDLIDGSFVTYYDSDIPALVEMSKKVPTAFSNNSSGYEGLLWSAEKAVRNGLDAEQALDMITINTADILGVADKIGSIEVGKYADISIWVGHPLKTYDAHIQVCITAGKIWRAE</sequence>
<evidence type="ECO:0000259" key="2">
    <source>
        <dbReference type="Pfam" id="PF01979"/>
    </source>
</evidence>